<dbReference type="Gene3D" id="3.40.1190.20">
    <property type="match status" value="1"/>
</dbReference>
<reference evidence="7" key="2">
    <citation type="journal article" date="2021" name="PeerJ">
        <title>Extensive microbial diversity within the chicken gut microbiome revealed by metagenomics and culture.</title>
        <authorList>
            <person name="Gilroy R."/>
            <person name="Ravi A."/>
            <person name="Getino M."/>
            <person name="Pursley I."/>
            <person name="Horton D.L."/>
            <person name="Alikhan N.F."/>
            <person name="Baker D."/>
            <person name="Gharbi K."/>
            <person name="Hall N."/>
            <person name="Watson M."/>
            <person name="Adriaenssens E.M."/>
            <person name="Foster-Nyarko E."/>
            <person name="Jarju S."/>
            <person name="Secka A."/>
            <person name="Antonio M."/>
            <person name="Oren A."/>
            <person name="Chaudhuri R.R."/>
            <person name="La Ragione R."/>
            <person name="Hildebrand F."/>
            <person name="Pallen M.J."/>
        </authorList>
    </citation>
    <scope>NUCLEOTIDE SEQUENCE</scope>
    <source>
        <strain evidence="7">B3-4054</strain>
    </source>
</reference>
<dbReference type="Pfam" id="PF08543">
    <property type="entry name" value="Phos_pyr_kin"/>
    <property type="match status" value="1"/>
</dbReference>
<keyword evidence="4 7" id="KW-0418">Kinase</keyword>
<organism evidence="7 8">
    <name type="scientific">Candidatus Avitreponema avistercoris</name>
    <dbReference type="NCBI Taxonomy" id="2840705"/>
    <lineage>
        <taxon>Bacteria</taxon>
        <taxon>Pseudomonadati</taxon>
        <taxon>Spirochaetota</taxon>
        <taxon>Spirochaetia</taxon>
        <taxon>Spirochaetales</taxon>
        <taxon>Candidatus Avitreponema</taxon>
    </lineage>
</organism>
<evidence type="ECO:0000313" key="7">
    <source>
        <dbReference type="EMBL" id="MBO8450636.1"/>
    </source>
</evidence>
<dbReference type="CDD" id="cd01173">
    <property type="entry name" value="pyridoxal_pyridoxamine_kinase"/>
    <property type="match status" value="1"/>
</dbReference>
<dbReference type="PANTHER" id="PTHR10534">
    <property type="entry name" value="PYRIDOXAL KINASE"/>
    <property type="match status" value="1"/>
</dbReference>
<comment type="caution">
    <text evidence="7">The sequence shown here is derived from an EMBL/GenBank/DDBJ whole genome shotgun (WGS) entry which is preliminary data.</text>
</comment>
<dbReference type="GO" id="GO:0005829">
    <property type="term" value="C:cytosol"/>
    <property type="evidence" value="ECO:0007669"/>
    <property type="project" value="TreeGrafter"/>
</dbReference>
<dbReference type="PROSITE" id="PS51257">
    <property type="entry name" value="PROKAR_LIPOPROTEIN"/>
    <property type="match status" value="1"/>
</dbReference>
<evidence type="ECO:0000256" key="3">
    <source>
        <dbReference type="ARBA" id="ARBA00022741"/>
    </source>
</evidence>
<name>A0A9D9EM66_9SPIR</name>
<evidence type="ECO:0000256" key="2">
    <source>
        <dbReference type="ARBA" id="ARBA00022679"/>
    </source>
</evidence>
<keyword evidence="3" id="KW-0547">Nucleotide-binding</keyword>
<dbReference type="Proteomes" id="UP000823616">
    <property type="component" value="Unassembled WGS sequence"/>
</dbReference>
<dbReference type="GO" id="GO:0005524">
    <property type="term" value="F:ATP binding"/>
    <property type="evidence" value="ECO:0007669"/>
    <property type="project" value="UniProtKB-KW"/>
</dbReference>
<protein>
    <recommendedName>
        <fullName evidence="1">pyridoxal kinase</fullName>
        <ecNumber evidence="1">2.7.1.35</ecNumber>
    </recommendedName>
</protein>
<dbReference type="EC" id="2.7.1.35" evidence="1"/>
<feature type="domain" description="Pyridoxamine kinase/Phosphomethylpyrimidine kinase" evidence="6">
    <location>
        <begin position="71"/>
        <end position="253"/>
    </location>
</feature>
<dbReference type="EMBL" id="JADIMS010000109">
    <property type="protein sequence ID" value="MBO8450636.1"/>
    <property type="molecule type" value="Genomic_DNA"/>
</dbReference>
<reference evidence="7" key="1">
    <citation type="submission" date="2020-10" db="EMBL/GenBank/DDBJ databases">
        <authorList>
            <person name="Gilroy R."/>
        </authorList>
    </citation>
    <scope>NUCLEOTIDE SEQUENCE</scope>
    <source>
        <strain evidence="7">B3-4054</strain>
    </source>
</reference>
<dbReference type="GO" id="GO:0009443">
    <property type="term" value="P:pyridoxal 5'-phosphate salvage"/>
    <property type="evidence" value="ECO:0007669"/>
    <property type="project" value="InterPro"/>
</dbReference>
<dbReference type="AlphaFoldDB" id="A0A9D9EM66"/>
<dbReference type="InterPro" id="IPR029056">
    <property type="entry name" value="Ribokinase-like"/>
</dbReference>
<sequence length="283" mass="30403">MDKRLLTIQDISCVGQCSLTVALPVISACGIETAVLPSSVLSTHTAGFSGYTFRDLTGDMPAILGHWKKEQITFDAFYTGYVSKAQIPLILRIMEETARPGALRIVDPVMADNGKLYAGFDADFPQAMRSLCAGADVILPNLTEAAFLLGEPYAGDSYSAQYIEETVKKLAALGAANVVLTGVSFDPGKLGCAVYDGRTVRYYFNDRLDASMHGTGDVYASAVAGALCRGWSVYGAAALGADMVVEAMKATLDDKDHWYGVKFERALPYLMRRIEAGETETGC</sequence>
<keyword evidence="5" id="KW-0067">ATP-binding</keyword>
<gene>
    <name evidence="7" type="ORF">IAA96_05970</name>
</gene>
<evidence type="ECO:0000259" key="6">
    <source>
        <dbReference type="Pfam" id="PF08543"/>
    </source>
</evidence>
<evidence type="ECO:0000256" key="1">
    <source>
        <dbReference type="ARBA" id="ARBA00012104"/>
    </source>
</evidence>
<evidence type="ECO:0000256" key="5">
    <source>
        <dbReference type="ARBA" id="ARBA00022840"/>
    </source>
</evidence>
<evidence type="ECO:0000256" key="4">
    <source>
        <dbReference type="ARBA" id="ARBA00022777"/>
    </source>
</evidence>
<dbReference type="InterPro" id="IPR004625">
    <property type="entry name" value="PyrdxlKinase"/>
</dbReference>
<dbReference type="GO" id="GO:0008478">
    <property type="term" value="F:pyridoxal kinase activity"/>
    <property type="evidence" value="ECO:0007669"/>
    <property type="project" value="UniProtKB-EC"/>
</dbReference>
<dbReference type="SUPFAM" id="SSF53613">
    <property type="entry name" value="Ribokinase-like"/>
    <property type="match status" value="1"/>
</dbReference>
<keyword evidence="2 7" id="KW-0808">Transferase</keyword>
<dbReference type="NCBIfam" id="NF005491">
    <property type="entry name" value="PRK07105.1"/>
    <property type="match status" value="1"/>
</dbReference>
<dbReference type="InterPro" id="IPR013749">
    <property type="entry name" value="PM/HMP-P_kinase-1"/>
</dbReference>
<accession>A0A9D9EM66</accession>
<dbReference type="PANTHER" id="PTHR10534:SF2">
    <property type="entry name" value="PYRIDOXAL KINASE"/>
    <property type="match status" value="1"/>
</dbReference>
<proteinExistence type="predicted"/>
<evidence type="ECO:0000313" key="8">
    <source>
        <dbReference type="Proteomes" id="UP000823616"/>
    </source>
</evidence>